<feature type="compositionally biased region" description="Polar residues" evidence="5">
    <location>
        <begin position="67"/>
        <end position="79"/>
    </location>
</feature>
<reference evidence="9" key="2">
    <citation type="submission" date="2015-01" db="EMBL/GenBank/DDBJ databases">
        <title>Evolutionary Origins and Diversification of the Mycorrhizal Mutualists.</title>
        <authorList>
            <consortium name="DOE Joint Genome Institute"/>
            <consortium name="Mycorrhizal Genomics Consortium"/>
            <person name="Kohler A."/>
            <person name="Kuo A."/>
            <person name="Nagy L.G."/>
            <person name="Floudas D."/>
            <person name="Copeland A."/>
            <person name="Barry K.W."/>
            <person name="Cichocki N."/>
            <person name="Veneault-Fourrey C."/>
            <person name="LaButti K."/>
            <person name="Lindquist E.A."/>
            <person name="Lipzen A."/>
            <person name="Lundell T."/>
            <person name="Morin E."/>
            <person name="Murat C."/>
            <person name="Riley R."/>
            <person name="Ohm R."/>
            <person name="Sun H."/>
            <person name="Tunlid A."/>
            <person name="Henrissat B."/>
            <person name="Grigoriev I.V."/>
            <person name="Hibbett D.S."/>
            <person name="Martin F."/>
        </authorList>
    </citation>
    <scope>NUCLEOTIDE SEQUENCE [LARGE SCALE GENOMIC DNA]</scope>
    <source>
        <strain evidence="9">Foug A</strain>
    </source>
</reference>
<feature type="region of interest" description="Disordered" evidence="5">
    <location>
        <begin position="54"/>
        <end position="82"/>
    </location>
</feature>
<dbReference type="PANTHER" id="PTHR12911:SF8">
    <property type="entry name" value="KLAROID PROTEIN-RELATED"/>
    <property type="match status" value="1"/>
</dbReference>
<dbReference type="Pfam" id="PF07738">
    <property type="entry name" value="Sad1_UNC"/>
    <property type="match status" value="2"/>
</dbReference>
<dbReference type="InParanoid" id="A0A0C3E7F3"/>
<evidence type="ECO:0000256" key="6">
    <source>
        <dbReference type="SAM" id="Phobius"/>
    </source>
</evidence>
<proteinExistence type="predicted"/>
<dbReference type="Gene3D" id="2.60.120.260">
    <property type="entry name" value="Galactose-binding domain-like"/>
    <property type="match status" value="1"/>
</dbReference>
<feature type="compositionally biased region" description="Polar residues" evidence="5">
    <location>
        <begin position="245"/>
        <end position="259"/>
    </location>
</feature>
<dbReference type="InterPro" id="IPR045119">
    <property type="entry name" value="SUN1-5"/>
</dbReference>
<feature type="region of interest" description="Disordered" evidence="5">
    <location>
        <begin position="1"/>
        <end position="29"/>
    </location>
</feature>
<accession>A0A0C3E7F3</accession>
<feature type="transmembrane region" description="Helical" evidence="6">
    <location>
        <begin position="482"/>
        <end position="506"/>
    </location>
</feature>
<evidence type="ECO:0000256" key="2">
    <source>
        <dbReference type="ARBA" id="ARBA00022692"/>
    </source>
</evidence>
<dbReference type="EMBL" id="KN822029">
    <property type="protein sequence ID" value="KIM64364.1"/>
    <property type="molecule type" value="Genomic_DNA"/>
</dbReference>
<dbReference type="Proteomes" id="UP000053989">
    <property type="component" value="Unassembled WGS sequence"/>
</dbReference>
<evidence type="ECO:0000256" key="5">
    <source>
        <dbReference type="SAM" id="MobiDB-lite"/>
    </source>
</evidence>
<feature type="region of interest" description="Disordered" evidence="5">
    <location>
        <begin position="244"/>
        <end position="429"/>
    </location>
</feature>
<comment type="subcellular location">
    <subcellularLocation>
        <location evidence="1">Membrane</location>
    </subcellularLocation>
</comment>
<feature type="compositionally biased region" description="Basic and acidic residues" evidence="5">
    <location>
        <begin position="270"/>
        <end position="284"/>
    </location>
</feature>
<evidence type="ECO:0000256" key="3">
    <source>
        <dbReference type="ARBA" id="ARBA00022989"/>
    </source>
</evidence>
<dbReference type="GO" id="GO:0034993">
    <property type="term" value="C:meiotic nuclear membrane microtubule tethering complex"/>
    <property type="evidence" value="ECO:0007669"/>
    <property type="project" value="TreeGrafter"/>
</dbReference>
<keyword evidence="3 6" id="KW-1133">Transmembrane helix</keyword>
<dbReference type="PROSITE" id="PS51469">
    <property type="entry name" value="SUN"/>
    <property type="match status" value="1"/>
</dbReference>
<feature type="compositionally biased region" description="Acidic residues" evidence="5">
    <location>
        <begin position="316"/>
        <end position="325"/>
    </location>
</feature>
<evidence type="ECO:0000259" key="7">
    <source>
        <dbReference type="PROSITE" id="PS51469"/>
    </source>
</evidence>
<reference evidence="8 9" key="1">
    <citation type="submission" date="2014-04" db="EMBL/GenBank/DDBJ databases">
        <authorList>
            <consortium name="DOE Joint Genome Institute"/>
            <person name="Kuo A."/>
            <person name="Kohler A."/>
            <person name="Nagy L.G."/>
            <person name="Floudas D."/>
            <person name="Copeland A."/>
            <person name="Barry K.W."/>
            <person name="Cichocki N."/>
            <person name="Veneault-Fourrey C."/>
            <person name="LaButti K."/>
            <person name="Lindquist E.A."/>
            <person name="Lipzen A."/>
            <person name="Lundell T."/>
            <person name="Morin E."/>
            <person name="Murat C."/>
            <person name="Sun H."/>
            <person name="Tunlid A."/>
            <person name="Henrissat B."/>
            <person name="Grigoriev I.V."/>
            <person name="Hibbett D.S."/>
            <person name="Martin F."/>
            <person name="Nordberg H.P."/>
            <person name="Cantor M.N."/>
            <person name="Hua S.X."/>
        </authorList>
    </citation>
    <scope>NUCLEOTIDE SEQUENCE [LARGE SCALE GENOMIC DNA]</scope>
    <source>
        <strain evidence="8 9">Foug A</strain>
    </source>
</reference>
<organism evidence="8 9">
    <name type="scientific">Scleroderma citrinum Foug A</name>
    <dbReference type="NCBI Taxonomy" id="1036808"/>
    <lineage>
        <taxon>Eukaryota</taxon>
        <taxon>Fungi</taxon>
        <taxon>Dikarya</taxon>
        <taxon>Basidiomycota</taxon>
        <taxon>Agaricomycotina</taxon>
        <taxon>Agaricomycetes</taxon>
        <taxon>Agaricomycetidae</taxon>
        <taxon>Boletales</taxon>
        <taxon>Sclerodermatineae</taxon>
        <taxon>Sclerodermataceae</taxon>
        <taxon>Scleroderma</taxon>
    </lineage>
</organism>
<dbReference type="InterPro" id="IPR012919">
    <property type="entry name" value="SUN_dom"/>
</dbReference>
<feature type="compositionally biased region" description="Polar residues" evidence="5">
    <location>
        <begin position="136"/>
        <end position="156"/>
    </location>
</feature>
<dbReference type="OrthoDB" id="342281at2759"/>
<keyword evidence="4 6" id="KW-0472">Membrane</keyword>
<feature type="transmembrane region" description="Helical" evidence="6">
    <location>
        <begin position="527"/>
        <end position="546"/>
    </location>
</feature>
<feature type="domain" description="SUN" evidence="7">
    <location>
        <begin position="776"/>
        <end position="990"/>
    </location>
</feature>
<gene>
    <name evidence="8" type="ORF">SCLCIDRAFT_15325</name>
</gene>
<dbReference type="HOGENOM" id="CLU_005985_0_0_1"/>
<keyword evidence="9" id="KW-1185">Reference proteome</keyword>
<evidence type="ECO:0000256" key="4">
    <source>
        <dbReference type="ARBA" id="ARBA00023136"/>
    </source>
</evidence>
<dbReference type="AlphaFoldDB" id="A0A0C3E7F3"/>
<dbReference type="PANTHER" id="PTHR12911">
    <property type="entry name" value="SAD1/UNC-84-LIKE PROTEIN-RELATED"/>
    <property type="match status" value="1"/>
</dbReference>
<feature type="region of interest" description="Disordered" evidence="5">
    <location>
        <begin position="126"/>
        <end position="219"/>
    </location>
</feature>
<name>A0A0C3E7F3_9AGAM</name>
<dbReference type="GO" id="GO:0043495">
    <property type="term" value="F:protein-membrane adaptor activity"/>
    <property type="evidence" value="ECO:0007669"/>
    <property type="project" value="TreeGrafter"/>
</dbReference>
<keyword evidence="2 6" id="KW-0812">Transmembrane</keyword>
<evidence type="ECO:0000256" key="1">
    <source>
        <dbReference type="ARBA" id="ARBA00004370"/>
    </source>
</evidence>
<evidence type="ECO:0000313" key="8">
    <source>
        <dbReference type="EMBL" id="KIM64364.1"/>
    </source>
</evidence>
<feature type="compositionally biased region" description="Low complexity" evidence="5">
    <location>
        <begin position="397"/>
        <end position="413"/>
    </location>
</feature>
<evidence type="ECO:0000313" key="9">
    <source>
        <dbReference type="Proteomes" id="UP000053989"/>
    </source>
</evidence>
<dbReference type="STRING" id="1036808.A0A0C3E7F3"/>
<sequence length="1009" mass="111182">MSFSGTPLGQGRRLDHHTFLNKPNLPQNQHTFYPRPNVLHPSNSLIPASYAYGAPTAGSRSPPKPISASSRSAPTLDSTDNQDETALVRYARLKRKQPLNTSLQPEKWAVKDTSVNIAAAFNQAVSTSHEMPPSNPNSSWASGSQGNLAVPRSTSVEYEKETHSTSNRRLAPPPNRLAQRANRKPLSKQASGLTHVSDSEAEDQSQSQSVSLDHSARGKSPFETALDASKRVLGSATFYLRQRSTEPADTSAATANGRDSSYDYADEEHEYQRLQRQLSERSQELEQGQQLPATKNTHRRNRMSVDNKAYRPTASDLEESDENISDDGKKRKKKLKKRDLGPGTLTSLPTVAGYDKRRKRRKGTKILATGETVDDEGSSSGGEEHSSAQLASVGRGSVTRTSVPPPSRSSVSRDAIPTEPQHVPTNVSMDVESGLETSGLETIHETDEPPLTDGITHTSDHPSRSFSVGGFLGLLVNRVIRFFFGTLTSILHIITTAFLILGRILGSTVDILLQKPIAFLSNTNPRPFIILSQFAIIGLAIYIAWFKLYDPLVELLPFRPSHRPYYAPDSPITNLDELTLRLQNIETALSGLSLDHQRTRAQHDLEARAHGEVVNRIYALEARLREEAKRATDTESHHQAAASLGLTELRRELDVLQTQLRSIESAPRETVQLPLPTHDAEALERLRLLEQRLGSVEGGVQEAIELSKQPPPRSSDGPAWWSKLKSGVTTGTGLTIKAGDGSDVTSLISHLVDSAVARVSTQDIISRADFALHSAGARPIPHFTSYTLEMRPTTFRGRVMGWMTGHGREVGRSPITALHQDIHSGLCWPMNGDSGQLGVALASPAFISDFTIDHVAREVAFDLRTAPRDMEVWGLVEGKENLEKVISWKAERAAQHAAQQQRAEELGVPFEDEPVEDVYPPMLPQDEPFIHLASFTYDANSPSNIQTFPIRQEVRELGVDFGIVVLVIKNNWGKKEYTCLYRFRVHGEQLGGMPHPVDPHAQDPVMTAD</sequence>
<protein>
    <recommendedName>
        <fullName evidence="7">SUN domain-containing protein</fullName>
    </recommendedName>
</protein>